<reference evidence="5" key="2">
    <citation type="submission" date="2016-11" db="UniProtKB">
        <authorList>
            <consortium name="WormBaseParasite"/>
        </authorList>
    </citation>
    <scope>IDENTIFICATION</scope>
</reference>
<gene>
    <name evidence="3 5" type="ORF">LOAG_10937</name>
</gene>
<dbReference type="PANTHER" id="PTHR22991">
    <property type="entry name" value="PROTEIN CBG13490"/>
    <property type="match status" value="1"/>
</dbReference>
<dbReference type="SUPFAM" id="SSF56436">
    <property type="entry name" value="C-type lectin-like"/>
    <property type="match status" value="2"/>
</dbReference>
<feature type="domain" description="C-type lectin" evidence="2">
    <location>
        <begin position="1"/>
        <end position="110"/>
    </location>
</feature>
<dbReference type="OrthoDB" id="5826661at2759"/>
<evidence type="ECO:0000313" key="5">
    <source>
        <dbReference type="WBParaSite" id="EN70_325"/>
    </source>
</evidence>
<dbReference type="PANTHER" id="PTHR22991:SF40">
    <property type="entry name" value="PROTEIN CBG13490"/>
    <property type="match status" value="1"/>
</dbReference>
<dbReference type="PROSITE" id="PS50041">
    <property type="entry name" value="C_TYPE_LECTIN_2"/>
    <property type="match status" value="2"/>
</dbReference>
<dbReference type="InterPro" id="IPR016187">
    <property type="entry name" value="CTDL_fold"/>
</dbReference>
<dbReference type="CDD" id="cd00037">
    <property type="entry name" value="CLECT"/>
    <property type="match status" value="2"/>
</dbReference>
<sequence length="278" mass="31651">MYVTNSTNHMKVENVSLFCAKENATLTTVNSNAERDFLYDLISHSTYYPSIASYKVLIDVQNDKWVDSNILLYTDCETKYPSSSECTAIRVESNGIMAKIGKWTRMNCDESVFAFLCKTKANKLPVLHRQCLKGYVYRPRTGLCYAIKSPKTNTTAYETAAISCQDELGMLVSVHSTEETEFITRELVPQRSNVTRIYLALIYNFDKNGGYSWADGTIFDYQNWNPTKARQNAENSCVEMDPKTGFWDQIPCIRKSKHDNTHTADNAGIICQTLPIFH</sequence>
<dbReference type="InterPro" id="IPR001304">
    <property type="entry name" value="C-type_lectin-like"/>
</dbReference>
<dbReference type="InterPro" id="IPR050976">
    <property type="entry name" value="Snaclec"/>
</dbReference>
<protein>
    <submittedName>
        <fullName evidence="5">C-type lectin domain-containing protein</fullName>
    </submittedName>
</protein>
<dbReference type="FunCoup" id="A0A1I7VJH6">
    <property type="interactions" value="1"/>
</dbReference>
<dbReference type="EMBL" id="JH712097">
    <property type="protein sequence ID" value="EFO17563.2"/>
    <property type="molecule type" value="Genomic_DNA"/>
</dbReference>
<dbReference type="eggNOG" id="KOG4297">
    <property type="taxonomic scope" value="Eukaryota"/>
</dbReference>
<accession>A0A1I7VJH6</accession>
<name>A0A1I7VJH6_LOALO</name>
<keyword evidence="4" id="KW-1185">Reference proteome</keyword>
<dbReference type="GeneID" id="9948384"/>
<accession>A0A1S0TQF7</accession>
<dbReference type="Proteomes" id="UP000095285">
    <property type="component" value="Unassembled WGS sequence"/>
</dbReference>
<evidence type="ECO:0000259" key="2">
    <source>
        <dbReference type="PROSITE" id="PS50041"/>
    </source>
</evidence>
<keyword evidence="1" id="KW-1015">Disulfide bond</keyword>
<dbReference type="Gene3D" id="3.10.100.10">
    <property type="entry name" value="Mannose-Binding Protein A, subunit A"/>
    <property type="match status" value="2"/>
</dbReference>
<feature type="domain" description="C-type lectin" evidence="2">
    <location>
        <begin position="140"/>
        <end position="252"/>
    </location>
</feature>
<evidence type="ECO:0000256" key="1">
    <source>
        <dbReference type="ARBA" id="ARBA00023157"/>
    </source>
</evidence>
<dbReference type="RefSeq" id="XP_020301582.1">
    <property type="nucleotide sequence ID" value="XM_020448258.1"/>
</dbReference>
<organism evidence="4 5">
    <name type="scientific">Loa loa</name>
    <name type="common">Eye worm</name>
    <name type="synonym">Filaria loa</name>
    <dbReference type="NCBI Taxonomy" id="7209"/>
    <lineage>
        <taxon>Eukaryota</taxon>
        <taxon>Metazoa</taxon>
        <taxon>Ecdysozoa</taxon>
        <taxon>Nematoda</taxon>
        <taxon>Chromadorea</taxon>
        <taxon>Rhabditida</taxon>
        <taxon>Spirurina</taxon>
        <taxon>Spiruromorpha</taxon>
        <taxon>Filarioidea</taxon>
        <taxon>Onchocercidae</taxon>
        <taxon>Loa</taxon>
    </lineage>
</organism>
<dbReference type="Pfam" id="PF00059">
    <property type="entry name" value="Lectin_C"/>
    <property type="match status" value="2"/>
</dbReference>
<evidence type="ECO:0000313" key="3">
    <source>
        <dbReference type="EMBL" id="EFO17563.2"/>
    </source>
</evidence>
<dbReference type="AlphaFoldDB" id="A0A1I7VJH6"/>
<reference evidence="3 4" key="1">
    <citation type="submission" date="2012-04" db="EMBL/GenBank/DDBJ databases">
        <title>The Genome Sequence of Loa loa.</title>
        <authorList>
            <consortium name="The Broad Institute Genome Sequencing Platform"/>
            <consortium name="Broad Institute Genome Sequencing Center for Infectious Disease"/>
            <person name="Nutman T.B."/>
            <person name="Fink D.L."/>
            <person name="Russ C."/>
            <person name="Young S."/>
            <person name="Zeng Q."/>
            <person name="Gargeya S."/>
            <person name="Alvarado L."/>
            <person name="Berlin A."/>
            <person name="Chapman S.B."/>
            <person name="Chen Z."/>
            <person name="Freedman E."/>
            <person name="Gellesch M."/>
            <person name="Goldberg J."/>
            <person name="Griggs A."/>
            <person name="Gujja S."/>
            <person name="Heilman E.R."/>
            <person name="Heiman D."/>
            <person name="Howarth C."/>
            <person name="Mehta T."/>
            <person name="Neiman D."/>
            <person name="Pearson M."/>
            <person name="Roberts A."/>
            <person name="Saif S."/>
            <person name="Shea T."/>
            <person name="Shenoy N."/>
            <person name="Sisk P."/>
            <person name="Stolte C."/>
            <person name="Sykes S."/>
            <person name="White J."/>
            <person name="Yandava C."/>
            <person name="Haas B."/>
            <person name="Henn M.R."/>
            <person name="Nusbaum C."/>
            <person name="Birren B."/>
        </authorList>
    </citation>
    <scope>NUCLEOTIDE SEQUENCE [LARGE SCALE GENOMIC DNA]</scope>
</reference>
<dbReference type="InterPro" id="IPR016186">
    <property type="entry name" value="C-type_lectin-like/link_sf"/>
</dbReference>
<evidence type="ECO:0000313" key="4">
    <source>
        <dbReference type="Proteomes" id="UP000095285"/>
    </source>
</evidence>
<dbReference type="WBParaSite" id="EN70_325">
    <property type="protein sequence ID" value="EN70_325"/>
    <property type="gene ID" value="EN70_325"/>
</dbReference>
<dbReference type="CTD" id="9948384"/>
<dbReference type="KEGG" id="loa:LOAG_10937"/>
<proteinExistence type="predicted"/>
<dbReference type="SMART" id="SM00034">
    <property type="entry name" value="CLECT"/>
    <property type="match status" value="2"/>
</dbReference>